<dbReference type="OMA" id="ERCFVEQ"/>
<organism evidence="2 3">
    <name type="scientific">Drosophila guanche</name>
    <name type="common">Fruit fly</name>
    <dbReference type="NCBI Taxonomy" id="7266"/>
    <lineage>
        <taxon>Eukaryota</taxon>
        <taxon>Metazoa</taxon>
        <taxon>Ecdysozoa</taxon>
        <taxon>Arthropoda</taxon>
        <taxon>Hexapoda</taxon>
        <taxon>Insecta</taxon>
        <taxon>Pterygota</taxon>
        <taxon>Neoptera</taxon>
        <taxon>Endopterygota</taxon>
        <taxon>Diptera</taxon>
        <taxon>Brachycera</taxon>
        <taxon>Muscomorpha</taxon>
        <taxon>Ephydroidea</taxon>
        <taxon>Drosophilidae</taxon>
        <taxon>Drosophila</taxon>
        <taxon>Sophophora</taxon>
    </lineage>
</organism>
<evidence type="ECO:0000313" key="2">
    <source>
        <dbReference type="EMBL" id="SPP84294.1"/>
    </source>
</evidence>
<keyword evidence="3" id="KW-1185">Reference proteome</keyword>
<sequence length="328" mass="37626">MDTTTMVPRASARMMPPEELAMQSLTKQIFKSRLFRGYYLGRCFVEQIGDYRDVIALQRSERELEKLLLTSAGQLQTFYQRLVPNMWVGISNGSLGNYKHTPHHGQLETCIWAEMDDLAFGEYWFSIKTLRFRDQEVLLKLKTVRPVEPESQATPRRSISMNRSTASNAIKSASESVAAESEVTEQPPQVALSDFLDVLRQWGEGIKQTTYDFMANDVNKHNIMGTIRFLGLLLFSVGGGAIAALRFLGIFAVRFLFELSRLTHTLTPILFRILEFLNKIVGAFFILLTMIWKDIINRGQPIAPKQPLEGSSRFKSITYERSERRRWQ</sequence>
<evidence type="ECO:0000256" key="1">
    <source>
        <dbReference type="SAM" id="Phobius"/>
    </source>
</evidence>
<gene>
    <name evidence="2" type="ORF">DGUA_6G016841</name>
</gene>
<accession>A0A3B0JQ12</accession>
<evidence type="ECO:0000313" key="3">
    <source>
        <dbReference type="Proteomes" id="UP000268350"/>
    </source>
</evidence>
<keyword evidence="1" id="KW-0812">Transmembrane</keyword>
<keyword evidence="1" id="KW-0472">Membrane</keyword>
<dbReference type="AlphaFoldDB" id="A0A3B0JQ12"/>
<dbReference type="EMBL" id="OUUW01000008">
    <property type="protein sequence ID" value="SPP84294.1"/>
    <property type="molecule type" value="Genomic_DNA"/>
</dbReference>
<dbReference type="Proteomes" id="UP000268350">
    <property type="component" value="Unassembled WGS sequence"/>
</dbReference>
<feature type="transmembrane region" description="Helical" evidence="1">
    <location>
        <begin position="269"/>
        <end position="292"/>
    </location>
</feature>
<dbReference type="OrthoDB" id="6362496at2759"/>
<keyword evidence="1" id="KW-1133">Transmembrane helix</keyword>
<feature type="transmembrane region" description="Helical" evidence="1">
    <location>
        <begin position="229"/>
        <end position="257"/>
    </location>
</feature>
<proteinExistence type="predicted"/>
<protein>
    <submittedName>
        <fullName evidence="2">Uncharacterized protein</fullName>
    </submittedName>
</protein>
<reference evidence="3" key="1">
    <citation type="submission" date="2018-01" db="EMBL/GenBank/DDBJ databases">
        <authorList>
            <person name="Alioto T."/>
            <person name="Alioto T."/>
        </authorList>
    </citation>
    <scope>NUCLEOTIDE SEQUENCE [LARGE SCALE GENOMIC DNA]</scope>
</reference>
<name>A0A3B0JQ12_DROGU</name>